<evidence type="ECO:0000313" key="3">
    <source>
        <dbReference type="Proteomes" id="UP001153269"/>
    </source>
</evidence>
<accession>A0A9N7URA1</accession>
<keyword evidence="3" id="KW-1185">Reference proteome</keyword>
<gene>
    <name evidence="2" type="ORF">PLEPLA_LOCUS22941</name>
</gene>
<sequence>MIKKKKKKKKKKKMKMKKKKKKKMKKKKMMMMKTRFGSARLGSDPSLVNVGIDAAALIRVPAARCR</sequence>
<evidence type="ECO:0000256" key="1">
    <source>
        <dbReference type="SAM" id="MobiDB-lite"/>
    </source>
</evidence>
<organism evidence="2 3">
    <name type="scientific">Pleuronectes platessa</name>
    <name type="common">European plaice</name>
    <dbReference type="NCBI Taxonomy" id="8262"/>
    <lineage>
        <taxon>Eukaryota</taxon>
        <taxon>Metazoa</taxon>
        <taxon>Chordata</taxon>
        <taxon>Craniata</taxon>
        <taxon>Vertebrata</taxon>
        <taxon>Euteleostomi</taxon>
        <taxon>Actinopterygii</taxon>
        <taxon>Neopterygii</taxon>
        <taxon>Teleostei</taxon>
        <taxon>Neoteleostei</taxon>
        <taxon>Acanthomorphata</taxon>
        <taxon>Carangaria</taxon>
        <taxon>Pleuronectiformes</taxon>
        <taxon>Pleuronectoidei</taxon>
        <taxon>Pleuronectidae</taxon>
        <taxon>Pleuronectes</taxon>
    </lineage>
</organism>
<reference evidence="2" key="1">
    <citation type="submission" date="2020-03" db="EMBL/GenBank/DDBJ databases">
        <authorList>
            <person name="Weist P."/>
        </authorList>
    </citation>
    <scope>NUCLEOTIDE SEQUENCE</scope>
</reference>
<name>A0A9N7URA1_PLEPL</name>
<protein>
    <submittedName>
        <fullName evidence="2">Uncharacterized protein</fullName>
    </submittedName>
</protein>
<feature type="region of interest" description="Disordered" evidence="1">
    <location>
        <begin position="1"/>
        <end position="30"/>
    </location>
</feature>
<dbReference type="EMBL" id="CADEAL010001702">
    <property type="protein sequence ID" value="CAB1434833.1"/>
    <property type="molecule type" value="Genomic_DNA"/>
</dbReference>
<evidence type="ECO:0000313" key="2">
    <source>
        <dbReference type="EMBL" id="CAB1434833.1"/>
    </source>
</evidence>
<proteinExistence type="predicted"/>
<comment type="caution">
    <text evidence="2">The sequence shown here is derived from an EMBL/GenBank/DDBJ whole genome shotgun (WGS) entry which is preliminary data.</text>
</comment>
<dbReference type="AlphaFoldDB" id="A0A9N7URA1"/>
<dbReference type="Proteomes" id="UP001153269">
    <property type="component" value="Unassembled WGS sequence"/>
</dbReference>